<name>L1LAW9_THEEQ</name>
<dbReference type="InterPro" id="IPR000717">
    <property type="entry name" value="PCI_dom"/>
</dbReference>
<evidence type="ECO:0000256" key="1">
    <source>
        <dbReference type="ARBA" id="ARBA00009627"/>
    </source>
</evidence>
<dbReference type="VEuPathDB" id="PiroplasmaDB:BEWA_049430"/>
<sequence length="267" mass="31175">MSLADIDSAYLELKRHFPLINQDKSALEKCVSLTETLKDSFAKLQIQNGNLGPDFLIKMRDFLEMGAIVAVESRNVEGFKCFYLQLQNFYFDEDLPRSERMGEIFGTWMLHLLSENRIGDLYMFLERIPEDIKNDEKIAFVINLERSMMEGDLARLIDIHKTMPCEYYKIIAETARNRIATSMELAYKSLKVHTATKLLKLETEREFLDFVSYYNQCKIQTDPESFPWKIVDGVVIFQNDAPVKHTVPSRELLHHSIEYINELEKIV</sequence>
<dbReference type="RefSeq" id="XP_004831928.1">
    <property type="nucleotide sequence ID" value="XM_004831871.1"/>
</dbReference>
<dbReference type="AlphaFoldDB" id="L1LAW9"/>
<comment type="similarity">
    <text evidence="1">Belongs to the proteasome subunit S14 family.</text>
</comment>
<keyword evidence="2 4" id="KW-0647">Proteasome</keyword>
<evidence type="ECO:0000259" key="3">
    <source>
        <dbReference type="PROSITE" id="PS50250"/>
    </source>
</evidence>
<dbReference type="PANTHER" id="PTHR12387">
    <property type="entry name" value="26S PROTEASOME NON-ATPASE REGULATORY SUBUNIT 8"/>
    <property type="match status" value="1"/>
</dbReference>
<reference evidence="4 5" key="1">
    <citation type="journal article" date="2012" name="BMC Genomics">
        <title>Comparative genomic analysis and phylogenetic position of Theileria equi.</title>
        <authorList>
            <person name="Kappmeyer L.S."/>
            <person name="Thiagarajan M."/>
            <person name="Herndon D.R."/>
            <person name="Ramsay J.D."/>
            <person name="Caler E."/>
            <person name="Djikeng A."/>
            <person name="Gillespie J.J."/>
            <person name="Lau A.O."/>
            <person name="Roalson E.H."/>
            <person name="Silva J.C."/>
            <person name="Silva M.G."/>
            <person name="Suarez C.E."/>
            <person name="Ueti M.W."/>
            <person name="Nene V.M."/>
            <person name="Mealey R.H."/>
            <person name="Knowles D.P."/>
            <person name="Brayton K.A."/>
        </authorList>
    </citation>
    <scope>NUCLEOTIDE SEQUENCE [LARGE SCALE GENOMIC DNA]</scope>
    <source>
        <strain evidence="4 5">WA</strain>
    </source>
</reference>
<protein>
    <submittedName>
        <fullName evidence="4">26S proteasome regulatory subunit S14, putative</fullName>
    </submittedName>
</protein>
<proteinExistence type="inferred from homology"/>
<evidence type="ECO:0000313" key="5">
    <source>
        <dbReference type="Proteomes" id="UP000031512"/>
    </source>
</evidence>
<dbReference type="Pfam" id="PF10075">
    <property type="entry name" value="CSN8_PSD8_EIF3K"/>
    <property type="match status" value="1"/>
</dbReference>
<dbReference type="KEGG" id="beq:BEWA_049430"/>
<dbReference type="GO" id="GO:0008541">
    <property type="term" value="C:proteasome regulatory particle, lid subcomplex"/>
    <property type="evidence" value="ECO:0007669"/>
    <property type="project" value="TreeGrafter"/>
</dbReference>
<accession>L1LAW9</accession>
<keyword evidence="5" id="KW-1185">Reference proteome</keyword>
<dbReference type="OrthoDB" id="8775810at2759"/>
<dbReference type="InterPro" id="IPR033464">
    <property type="entry name" value="CSN8_PSD8_EIF3K"/>
</dbReference>
<dbReference type="GO" id="GO:0005829">
    <property type="term" value="C:cytosol"/>
    <property type="evidence" value="ECO:0007669"/>
    <property type="project" value="TreeGrafter"/>
</dbReference>
<dbReference type="GO" id="GO:0043161">
    <property type="term" value="P:proteasome-mediated ubiquitin-dependent protein catabolic process"/>
    <property type="evidence" value="ECO:0007669"/>
    <property type="project" value="TreeGrafter"/>
</dbReference>
<evidence type="ECO:0000313" key="4">
    <source>
        <dbReference type="EMBL" id="EKX72476.1"/>
    </source>
</evidence>
<dbReference type="InterPro" id="IPR006746">
    <property type="entry name" value="26S_Psome_Rpn12"/>
</dbReference>
<dbReference type="GeneID" id="15804026"/>
<dbReference type="STRING" id="1537102.L1LAW9"/>
<dbReference type="EMBL" id="ACOU01000007">
    <property type="protein sequence ID" value="EKX72476.1"/>
    <property type="molecule type" value="Genomic_DNA"/>
</dbReference>
<dbReference type="eggNOG" id="KOG3151">
    <property type="taxonomic scope" value="Eukaryota"/>
</dbReference>
<dbReference type="PANTHER" id="PTHR12387:SF0">
    <property type="entry name" value="26S PROTEASOME NON-ATPASE REGULATORY SUBUNIT 8"/>
    <property type="match status" value="1"/>
</dbReference>
<gene>
    <name evidence="4" type="ORF">BEWA_049430</name>
</gene>
<dbReference type="PROSITE" id="PS50250">
    <property type="entry name" value="PCI"/>
    <property type="match status" value="1"/>
</dbReference>
<feature type="domain" description="PCI" evidence="3">
    <location>
        <begin position="74"/>
        <end position="253"/>
    </location>
</feature>
<evidence type="ECO:0000256" key="2">
    <source>
        <dbReference type="ARBA" id="ARBA00022942"/>
    </source>
</evidence>
<comment type="caution">
    <text evidence="4">The sequence shown here is derived from an EMBL/GenBank/DDBJ whole genome shotgun (WGS) entry which is preliminary data.</text>
</comment>
<dbReference type="GO" id="GO:0005634">
    <property type="term" value="C:nucleus"/>
    <property type="evidence" value="ECO:0007669"/>
    <property type="project" value="TreeGrafter"/>
</dbReference>
<dbReference type="Proteomes" id="UP000031512">
    <property type="component" value="Unassembled WGS sequence"/>
</dbReference>
<dbReference type="Gene3D" id="1.25.40.990">
    <property type="match status" value="1"/>
</dbReference>
<organism evidence="4 5">
    <name type="scientific">Theileria equi strain WA</name>
    <dbReference type="NCBI Taxonomy" id="1537102"/>
    <lineage>
        <taxon>Eukaryota</taxon>
        <taxon>Sar</taxon>
        <taxon>Alveolata</taxon>
        <taxon>Apicomplexa</taxon>
        <taxon>Aconoidasida</taxon>
        <taxon>Piroplasmida</taxon>
        <taxon>Theileriidae</taxon>
        <taxon>Theileria</taxon>
    </lineage>
</organism>